<dbReference type="Pfam" id="PF13399">
    <property type="entry name" value="LytR_C"/>
    <property type="match status" value="1"/>
</dbReference>
<dbReference type="EMBL" id="JAGIOI010000001">
    <property type="protein sequence ID" value="MBP2412435.1"/>
    <property type="molecule type" value="Genomic_DNA"/>
</dbReference>
<name>A0ABS4YUF8_9MICC</name>
<organism evidence="2 3">
    <name type="scientific">Arthrobacter stackebrandtii</name>
    <dbReference type="NCBI Taxonomy" id="272161"/>
    <lineage>
        <taxon>Bacteria</taxon>
        <taxon>Bacillati</taxon>
        <taxon>Actinomycetota</taxon>
        <taxon>Actinomycetes</taxon>
        <taxon>Micrococcales</taxon>
        <taxon>Micrococcaceae</taxon>
        <taxon>Arthrobacter</taxon>
    </lineage>
</organism>
<reference evidence="2 3" key="1">
    <citation type="submission" date="2021-03" db="EMBL/GenBank/DDBJ databases">
        <title>Sequencing the genomes of 1000 actinobacteria strains.</title>
        <authorList>
            <person name="Klenk H.-P."/>
        </authorList>
    </citation>
    <scope>NUCLEOTIDE SEQUENCE [LARGE SCALE GENOMIC DNA]</scope>
    <source>
        <strain evidence="2 3">DSM 16005</strain>
    </source>
</reference>
<comment type="caution">
    <text evidence="2">The sequence shown here is derived from an EMBL/GenBank/DDBJ whole genome shotgun (WGS) entry which is preliminary data.</text>
</comment>
<evidence type="ECO:0000259" key="1">
    <source>
        <dbReference type="Pfam" id="PF13399"/>
    </source>
</evidence>
<gene>
    <name evidence="2" type="ORF">JOF48_001234</name>
</gene>
<keyword evidence="3" id="KW-1185">Reference proteome</keyword>
<dbReference type="RefSeq" id="WP_209678476.1">
    <property type="nucleotide sequence ID" value="NZ_JAGIOI010000001.1"/>
</dbReference>
<feature type="domain" description="LytR/CpsA/Psr regulator C-terminal" evidence="1">
    <location>
        <begin position="60"/>
        <end position="126"/>
    </location>
</feature>
<evidence type="ECO:0000313" key="2">
    <source>
        <dbReference type="EMBL" id="MBP2412435.1"/>
    </source>
</evidence>
<evidence type="ECO:0000313" key="3">
    <source>
        <dbReference type="Proteomes" id="UP000711614"/>
    </source>
</evidence>
<accession>A0ABS4YUF8</accession>
<dbReference type="InterPro" id="IPR027381">
    <property type="entry name" value="LytR/CpsA/Psr_C"/>
</dbReference>
<dbReference type="Proteomes" id="UP000711614">
    <property type="component" value="Unassembled WGS sequence"/>
</dbReference>
<sequence length="172" mass="16713">MTERSGALAVTVFLGTAAVLAGAIAAVAGIGLNSAASKILPAPPPACPTAGIEAAPLAGLSVKIHNAAHVEGLAAGMATRLKAHGITVESVGNRDAPELAASGADVVITAPSGNLAPAMALQGLFPRSVFLLEDGEAGTSLYLTSEKPAMADAPVGGMGTLRCSVGTPAPTP</sequence>
<dbReference type="Gene3D" id="3.30.70.2390">
    <property type="match status" value="1"/>
</dbReference>
<protein>
    <recommendedName>
        <fullName evidence="1">LytR/CpsA/Psr regulator C-terminal domain-containing protein</fullName>
    </recommendedName>
</protein>
<proteinExistence type="predicted"/>